<dbReference type="Proteomes" id="UP000070174">
    <property type="component" value="Unassembled WGS sequence"/>
</dbReference>
<dbReference type="InterPro" id="IPR002358">
    <property type="entry name" value="Ribosomal_uL6_CS"/>
</dbReference>
<dbReference type="GO" id="GO:0002181">
    <property type="term" value="P:cytoplasmic translation"/>
    <property type="evidence" value="ECO:0007669"/>
    <property type="project" value="TreeGrafter"/>
</dbReference>
<dbReference type="PATRIC" id="fig|54005.3.peg.1708"/>
<dbReference type="Gene3D" id="3.90.930.12">
    <property type="entry name" value="Ribosomal protein L6, alpha-beta domain"/>
    <property type="match status" value="2"/>
</dbReference>
<dbReference type="InterPro" id="IPR019906">
    <property type="entry name" value="Ribosomal_uL6_bac-type"/>
</dbReference>
<evidence type="ECO:0000256" key="4">
    <source>
        <dbReference type="ARBA" id="ARBA00022980"/>
    </source>
</evidence>
<proteinExistence type="inferred from homology"/>
<feature type="region of interest" description="Disordered" evidence="9">
    <location>
        <begin position="158"/>
        <end position="178"/>
    </location>
</feature>
<dbReference type="PROSITE" id="PS00525">
    <property type="entry name" value="RIBOSOMAL_L6_1"/>
    <property type="match status" value="1"/>
</dbReference>
<dbReference type="SUPFAM" id="SSF56053">
    <property type="entry name" value="Ribosomal protein L6"/>
    <property type="match status" value="2"/>
</dbReference>
<dbReference type="PANTHER" id="PTHR11655">
    <property type="entry name" value="60S/50S RIBOSOMAL PROTEIN L6/L9"/>
    <property type="match status" value="1"/>
</dbReference>
<accession>A0A133PJP2</accession>
<dbReference type="AlphaFoldDB" id="A0A133PJP2"/>
<comment type="subunit">
    <text evidence="6">Part of the 50S ribosomal subunit.</text>
</comment>
<keyword evidence="3 6" id="KW-0694">RNA-binding</keyword>
<dbReference type="NCBIfam" id="TIGR03654">
    <property type="entry name" value="L6_bact"/>
    <property type="match status" value="1"/>
</dbReference>
<evidence type="ECO:0000313" key="11">
    <source>
        <dbReference type="EMBL" id="KXA28751.1"/>
    </source>
</evidence>
<evidence type="ECO:0000259" key="10">
    <source>
        <dbReference type="Pfam" id="PF00347"/>
    </source>
</evidence>
<keyword evidence="2 6" id="KW-0699">rRNA-binding</keyword>
<evidence type="ECO:0000256" key="8">
    <source>
        <dbReference type="RuleBase" id="RU003870"/>
    </source>
</evidence>
<dbReference type="GO" id="GO:0022625">
    <property type="term" value="C:cytosolic large ribosomal subunit"/>
    <property type="evidence" value="ECO:0007669"/>
    <property type="project" value="UniProtKB-UniRule"/>
</dbReference>
<reference evidence="11 12" key="1">
    <citation type="submission" date="2016-01" db="EMBL/GenBank/DDBJ databases">
        <authorList>
            <person name="Oliw E.H."/>
        </authorList>
    </citation>
    <scope>NUCLEOTIDE SEQUENCE [LARGE SCALE GENOMIC DNA]</scope>
    <source>
        <strain evidence="11 12">CMW7756A</strain>
    </source>
</reference>
<comment type="similarity">
    <text evidence="1 6 7">Belongs to the universal ribosomal protein uL6 family.</text>
</comment>
<evidence type="ECO:0000256" key="2">
    <source>
        <dbReference type="ARBA" id="ARBA00022730"/>
    </source>
</evidence>
<evidence type="ECO:0000256" key="3">
    <source>
        <dbReference type="ARBA" id="ARBA00022884"/>
    </source>
</evidence>
<dbReference type="HAMAP" id="MF_01365_B">
    <property type="entry name" value="Ribosomal_uL6_B"/>
    <property type="match status" value="1"/>
</dbReference>
<comment type="function">
    <text evidence="6 8">This protein binds to the 23S rRNA, and is important in its secondary structure. It is located near the subunit interface in the base of the L7/L12 stalk, and near the tRNA binding site of the peptidyltransferase center.</text>
</comment>
<evidence type="ECO:0000256" key="6">
    <source>
        <dbReference type="HAMAP-Rule" id="MF_01365"/>
    </source>
</evidence>
<evidence type="ECO:0000256" key="7">
    <source>
        <dbReference type="RuleBase" id="RU003869"/>
    </source>
</evidence>
<evidence type="ECO:0000256" key="9">
    <source>
        <dbReference type="SAM" id="MobiDB-lite"/>
    </source>
</evidence>
<dbReference type="FunFam" id="3.90.930.12:FF:000002">
    <property type="entry name" value="50S ribosomal protein L6"/>
    <property type="match status" value="1"/>
</dbReference>
<dbReference type="RefSeq" id="WP_005957448.1">
    <property type="nucleotide sequence ID" value="NZ_CABJAL010000001.1"/>
</dbReference>
<dbReference type="EMBL" id="LRQE01000041">
    <property type="protein sequence ID" value="KXA28751.1"/>
    <property type="molecule type" value="Genomic_DNA"/>
</dbReference>
<dbReference type="PANTHER" id="PTHR11655:SF14">
    <property type="entry name" value="LARGE RIBOSOMAL SUBUNIT PROTEIN UL6M"/>
    <property type="match status" value="1"/>
</dbReference>
<feature type="compositionally biased region" description="Basic and acidic residues" evidence="9">
    <location>
        <begin position="158"/>
        <end position="169"/>
    </location>
</feature>
<sequence>MSRIGKKPIEIPKGVEVKVDGQTVTVKGPKGELTQSFDKDLRIELNDGVLTVERPNDIKRIKALHGLTRTLIYNMIIGVTEGYTKSLEIIGTGYRAAKKGKVLSLNLGFSHPLDIEDPEGIEVEVPSPNSIIVKGNDKQQVGAYAAYIRRFREPEPYKGKGIRYTDEHVRRKVGKTGK</sequence>
<evidence type="ECO:0000256" key="1">
    <source>
        <dbReference type="ARBA" id="ARBA00009356"/>
    </source>
</evidence>
<dbReference type="InterPro" id="IPR020040">
    <property type="entry name" value="Ribosomal_uL6_a/b-dom"/>
</dbReference>
<feature type="domain" description="Large ribosomal subunit protein uL6 alpha-beta" evidence="10">
    <location>
        <begin position="90"/>
        <end position="164"/>
    </location>
</feature>
<evidence type="ECO:0000313" key="12">
    <source>
        <dbReference type="Proteomes" id="UP000070174"/>
    </source>
</evidence>
<keyword evidence="4 6" id="KW-0689">Ribosomal protein</keyword>
<protein>
    <recommendedName>
        <fullName evidence="6">Large ribosomal subunit protein uL6</fullName>
    </recommendedName>
</protein>
<dbReference type="InterPro" id="IPR036789">
    <property type="entry name" value="Ribosomal_uL6-like_a/b-dom_sf"/>
</dbReference>
<dbReference type="Pfam" id="PF00347">
    <property type="entry name" value="Ribosomal_L6"/>
    <property type="match status" value="2"/>
</dbReference>
<dbReference type="GO" id="GO:0003735">
    <property type="term" value="F:structural constituent of ribosome"/>
    <property type="evidence" value="ECO:0007669"/>
    <property type="project" value="UniProtKB-UniRule"/>
</dbReference>
<dbReference type="PRINTS" id="PR00059">
    <property type="entry name" value="RIBOSOMALL6"/>
</dbReference>
<feature type="domain" description="Large ribosomal subunit protein uL6 alpha-beta" evidence="10">
    <location>
        <begin position="11"/>
        <end position="82"/>
    </location>
</feature>
<dbReference type="GO" id="GO:0019843">
    <property type="term" value="F:rRNA binding"/>
    <property type="evidence" value="ECO:0007669"/>
    <property type="project" value="UniProtKB-UniRule"/>
</dbReference>
<evidence type="ECO:0000256" key="5">
    <source>
        <dbReference type="ARBA" id="ARBA00023274"/>
    </source>
</evidence>
<name>A0A133PJP2_9FIRM</name>
<organism evidence="11">
    <name type="scientific">Peptoniphilus harei</name>
    <dbReference type="NCBI Taxonomy" id="54005"/>
    <lineage>
        <taxon>Bacteria</taxon>
        <taxon>Bacillati</taxon>
        <taxon>Bacillota</taxon>
        <taxon>Tissierellia</taxon>
        <taxon>Tissierellales</taxon>
        <taxon>Peptoniphilaceae</taxon>
        <taxon>Peptoniphilus</taxon>
    </lineage>
</organism>
<comment type="caution">
    <text evidence="11">The sequence shown here is derived from an EMBL/GenBank/DDBJ whole genome shotgun (WGS) entry which is preliminary data.</text>
</comment>
<dbReference type="PIRSF" id="PIRSF002162">
    <property type="entry name" value="Ribosomal_L6"/>
    <property type="match status" value="1"/>
</dbReference>
<gene>
    <name evidence="6" type="primary">rplF</name>
    <name evidence="11" type="ORF">HMPREF3229_01747</name>
</gene>
<dbReference type="FunFam" id="3.90.930.12:FF:000001">
    <property type="entry name" value="50S ribosomal protein L6"/>
    <property type="match status" value="1"/>
</dbReference>
<dbReference type="InterPro" id="IPR000702">
    <property type="entry name" value="Ribosomal_uL6-like"/>
</dbReference>
<keyword evidence="5 6" id="KW-0687">Ribonucleoprotein</keyword>